<keyword evidence="2" id="KW-1185">Reference proteome</keyword>
<name>A0AAV0KL68_9ROSI</name>
<reference evidence="1" key="1">
    <citation type="submission" date="2022-08" db="EMBL/GenBank/DDBJ databases">
        <authorList>
            <person name="Gutierrez-Valencia J."/>
        </authorList>
    </citation>
    <scope>NUCLEOTIDE SEQUENCE</scope>
</reference>
<evidence type="ECO:0000313" key="1">
    <source>
        <dbReference type="EMBL" id="CAI0422857.1"/>
    </source>
</evidence>
<protein>
    <submittedName>
        <fullName evidence="1">Uncharacterized protein</fullName>
    </submittedName>
</protein>
<accession>A0AAV0KL68</accession>
<gene>
    <name evidence="1" type="ORF">LITE_LOCUS19296</name>
</gene>
<proteinExistence type="predicted"/>
<comment type="caution">
    <text evidence="1">The sequence shown here is derived from an EMBL/GenBank/DDBJ whole genome shotgun (WGS) entry which is preliminary data.</text>
</comment>
<sequence length="36" mass="3693">KLSNLKGGSKTDEASPLSDKLVFSKVKQGLGGNVSC</sequence>
<organism evidence="1 2">
    <name type="scientific">Linum tenue</name>
    <dbReference type="NCBI Taxonomy" id="586396"/>
    <lineage>
        <taxon>Eukaryota</taxon>
        <taxon>Viridiplantae</taxon>
        <taxon>Streptophyta</taxon>
        <taxon>Embryophyta</taxon>
        <taxon>Tracheophyta</taxon>
        <taxon>Spermatophyta</taxon>
        <taxon>Magnoliopsida</taxon>
        <taxon>eudicotyledons</taxon>
        <taxon>Gunneridae</taxon>
        <taxon>Pentapetalae</taxon>
        <taxon>rosids</taxon>
        <taxon>fabids</taxon>
        <taxon>Malpighiales</taxon>
        <taxon>Linaceae</taxon>
        <taxon>Linum</taxon>
    </lineage>
</organism>
<dbReference type="AlphaFoldDB" id="A0AAV0KL68"/>
<feature type="non-terminal residue" evidence="1">
    <location>
        <position position="1"/>
    </location>
</feature>
<dbReference type="Proteomes" id="UP001154282">
    <property type="component" value="Unassembled WGS sequence"/>
</dbReference>
<dbReference type="EMBL" id="CAMGYJ010000005">
    <property type="protein sequence ID" value="CAI0422857.1"/>
    <property type="molecule type" value="Genomic_DNA"/>
</dbReference>
<evidence type="ECO:0000313" key="2">
    <source>
        <dbReference type="Proteomes" id="UP001154282"/>
    </source>
</evidence>